<proteinExistence type="predicted"/>
<name>A0A7J5TJT6_9BIFI</name>
<sequence>MMAREPFATVPQLAEWLGEDIDEKSADGKRAAMALRFASNRIRAYTRREWSEPDLPEDLQDVCLTCAGRLWSNPNAETQWTRQIDDAMDGGSRKVDEAGAYLTSSEKETLDQLVAGQSPVIAGIGVLHSTRNESANTDMSRYWTDDEDGEPFLMAKVTG</sequence>
<organism evidence="1 2">
    <name type="scientific">Bifidobacterium dentium</name>
    <dbReference type="NCBI Taxonomy" id="1689"/>
    <lineage>
        <taxon>Bacteria</taxon>
        <taxon>Bacillati</taxon>
        <taxon>Actinomycetota</taxon>
        <taxon>Actinomycetes</taxon>
        <taxon>Bifidobacteriales</taxon>
        <taxon>Bifidobacteriaceae</taxon>
        <taxon>Bifidobacterium</taxon>
    </lineage>
</organism>
<evidence type="ECO:0000313" key="1">
    <source>
        <dbReference type="EMBL" id="KAB7462259.1"/>
    </source>
</evidence>
<accession>A0A7J5TJT6</accession>
<reference evidence="1 2" key="1">
    <citation type="journal article" date="2019" name="Nat. Med.">
        <title>A library of human gut bacterial isolates paired with longitudinal multiomics data enables mechanistic microbiome research.</title>
        <authorList>
            <person name="Poyet M."/>
            <person name="Groussin M."/>
            <person name="Gibbons S.M."/>
            <person name="Avila-Pacheco J."/>
            <person name="Jiang X."/>
            <person name="Kearney S.M."/>
            <person name="Perrotta A.R."/>
            <person name="Berdy B."/>
            <person name="Zhao S."/>
            <person name="Lieberman T.D."/>
            <person name="Swanson P.K."/>
            <person name="Smith M."/>
            <person name="Roesemann S."/>
            <person name="Alexander J.E."/>
            <person name="Rich S.A."/>
            <person name="Livny J."/>
            <person name="Vlamakis H."/>
            <person name="Clish C."/>
            <person name="Bullock K."/>
            <person name="Deik A."/>
            <person name="Scott J."/>
            <person name="Pierce K.A."/>
            <person name="Xavier R.J."/>
            <person name="Alm E.J."/>
        </authorList>
    </citation>
    <scope>NUCLEOTIDE SEQUENCE [LARGE SCALE GENOMIC DNA]</scope>
    <source>
        <strain evidence="1 2">BIOML-A2</strain>
    </source>
</reference>
<dbReference type="EMBL" id="WDPD01000001">
    <property type="protein sequence ID" value="KAB7462259.1"/>
    <property type="molecule type" value="Genomic_DNA"/>
</dbReference>
<protein>
    <submittedName>
        <fullName evidence="1">Uncharacterized protein</fullName>
    </submittedName>
</protein>
<evidence type="ECO:0000313" key="2">
    <source>
        <dbReference type="Proteomes" id="UP000429211"/>
    </source>
</evidence>
<dbReference type="Proteomes" id="UP000429211">
    <property type="component" value="Unassembled WGS sequence"/>
</dbReference>
<dbReference type="RefSeq" id="WP_129879697.1">
    <property type="nucleotide sequence ID" value="NZ_CACRSP010000004.1"/>
</dbReference>
<dbReference type="AlphaFoldDB" id="A0A7J5TJT6"/>
<comment type="caution">
    <text evidence="1">The sequence shown here is derived from an EMBL/GenBank/DDBJ whole genome shotgun (WGS) entry which is preliminary data.</text>
</comment>
<gene>
    <name evidence="1" type="ORF">GBB04_00230</name>
</gene>